<dbReference type="InterPro" id="IPR045186">
    <property type="entry name" value="Indole-3-glycerol_P_synth"/>
</dbReference>
<dbReference type="EMBL" id="VSSQ01024523">
    <property type="protein sequence ID" value="MPM72086.1"/>
    <property type="molecule type" value="Genomic_DNA"/>
</dbReference>
<evidence type="ECO:0000259" key="9">
    <source>
        <dbReference type="Pfam" id="PF00218"/>
    </source>
</evidence>
<reference evidence="10" key="1">
    <citation type="submission" date="2019-08" db="EMBL/GenBank/DDBJ databases">
        <authorList>
            <person name="Kucharzyk K."/>
            <person name="Murdoch R.W."/>
            <person name="Higgins S."/>
            <person name="Loffler F."/>
        </authorList>
    </citation>
    <scope>NUCLEOTIDE SEQUENCE</scope>
</reference>
<protein>
    <recommendedName>
        <fullName evidence="3">indole-3-glycerol-phosphate synthase</fullName>
        <ecNumber evidence="3">4.1.1.48</ecNumber>
    </recommendedName>
</protein>
<organism evidence="10">
    <name type="scientific">bioreactor metagenome</name>
    <dbReference type="NCBI Taxonomy" id="1076179"/>
    <lineage>
        <taxon>unclassified sequences</taxon>
        <taxon>metagenomes</taxon>
        <taxon>ecological metagenomes</taxon>
    </lineage>
</organism>
<keyword evidence="5" id="KW-0210">Decarboxylase</keyword>
<dbReference type="PANTHER" id="PTHR22854">
    <property type="entry name" value="TRYPTOPHAN BIOSYNTHESIS PROTEIN"/>
    <property type="match status" value="1"/>
</dbReference>
<dbReference type="GO" id="GO:0004425">
    <property type="term" value="F:indole-3-glycerol-phosphate synthase activity"/>
    <property type="evidence" value="ECO:0007669"/>
    <property type="project" value="UniProtKB-EC"/>
</dbReference>
<keyword evidence="4" id="KW-0028">Amino-acid biosynthesis</keyword>
<sequence>MIAELNSASPSKGVIRAAIDVETVAPGLEAAGAAALSVLTEKNFFLGSESNLRRARKAVSIPLLRKDFIYDEYQILEARVWGADAILLIAAMLSPEEFRRLHAFAHSLQLDVLCEAHTAEELAMLLDNGGELIGVNARNLSTFDTSLELAGELIRRIPAGKIAVAESAIKSAEDLRTLEQLGAKAFLIGETLMRAADPGRKLCELLSK</sequence>
<evidence type="ECO:0000256" key="3">
    <source>
        <dbReference type="ARBA" id="ARBA00012362"/>
    </source>
</evidence>
<dbReference type="Gene3D" id="3.20.20.70">
    <property type="entry name" value="Aldolase class I"/>
    <property type="match status" value="1"/>
</dbReference>
<keyword evidence="6" id="KW-0822">Tryptophan biosynthesis</keyword>
<evidence type="ECO:0000313" key="10">
    <source>
        <dbReference type="EMBL" id="MPM72086.1"/>
    </source>
</evidence>
<comment type="caution">
    <text evidence="10">The sequence shown here is derived from an EMBL/GenBank/DDBJ whole genome shotgun (WGS) entry which is preliminary data.</text>
</comment>
<dbReference type="GO" id="GO:0000162">
    <property type="term" value="P:L-tryptophan biosynthetic process"/>
    <property type="evidence" value="ECO:0007669"/>
    <property type="project" value="UniProtKB-UniPathway"/>
</dbReference>
<dbReference type="GO" id="GO:0004640">
    <property type="term" value="F:phosphoribosylanthranilate isomerase activity"/>
    <property type="evidence" value="ECO:0007669"/>
    <property type="project" value="TreeGrafter"/>
</dbReference>
<name>A0A645C2N6_9ZZZZ</name>
<feature type="domain" description="Indole-3-glycerol phosphate synthase" evidence="9">
    <location>
        <begin position="1"/>
        <end position="203"/>
    </location>
</feature>
<evidence type="ECO:0000256" key="8">
    <source>
        <dbReference type="ARBA" id="ARBA00023239"/>
    </source>
</evidence>
<dbReference type="AlphaFoldDB" id="A0A645C2N6"/>
<gene>
    <name evidence="10" type="primary">trpC_20</name>
    <name evidence="10" type="ORF">SDC9_119059</name>
</gene>
<evidence type="ECO:0000256" key="2">
    <source>
        <dbReference type="ARBA" id="ARBA00004696"/>
    </source>
</evidence>
<dbReference type="CDD" id="cd00331">
    <property type="entry name" value="IGPS"/>
    <property type="match status" value="1"/>
</dbReference>
<dbReference type="SUPFAM" id="SSF51366">
    <property type="entry name" value="Ribulose-phoshate binding barrel"/>
    <property type="match status" value="1"/>
</dbReference>
<dbReference type="InterPro" id="IPR013798">
    <property type="entry name" value="Indole-3-glycerol_P_synth_dom"/>
</dbReference>
<comment type="pathway">
    <text evidence="2">Amino-acid biosynthesis; L-tryptophan biosynthesis; L-tryptophan from chorismate: step 4/5.</text>
</comment>
<dbReference type="InterPro" id="IPR013785">
    <property type="entry name" value="Aldolase_TIM"/>
</dbReference>
<dbReference type="PANTHER" id="PTHR22854:SF2">
    <property type="entry name" value="INDOLE-3-GLYCEROL-PHOSPHATE SYNTHASE"/>
    <property type="match status" value="1"/>
</dbReference>
<evidence type="ECO:0000256" key="7">
    <source>
        <dbReference type="ARBA" id="ARBA00023141"/>
    </source>
</evidence>
<dbReference type="InterPro" id="IPR011060">
    <property type="entry name" value="RibuloseP-bd_barrel"/>
</dbReference>
<dbReference type="EC" id="4.1.1.48" evidence="3"/>
<dbReference type="UniPathway" id="UPA00035">
    <property type="reaction ID" value="UER00043"/>
</dbReference>
<comment type="catalytic activity">
    <reaction evidence="1">
        <text>1-(2-carboxyphenylamino)-1-deoxy-D-ribulose 5-phosphate + H(+) = (1S,2R)-1-C-(indol-3-yl)glycerol 3-phosphate + CO2 + H2O</text>
        <dbReference type="Rhea" id="RHEA:23476"/>
        <dbReference type="ChEBI" id="CHEBI:15377"/>
        <dbReference type="ChEBI" id="CHEBI:15378"/>
        <dbReference type="ChEBI" id="CHEBI:16526"/>
        <dbReference type="ChEBI" id="CHEBI:58613"/>
        <dbReference type="ChEBI" id="CHEBI:58866"/>
        <dbReference type="EC" id="4.1.1.48"/>
    </reaction>
</comment>
<evidence type="ECO:0000256" key="6">
    <source>
        <dbReference type="ARBA" id="ARBA00022822"/>
    </source>
</evidence>
<keyword evidence="8 10" id="KW-0456">Lyase</keyword>
<evidence type="ECO:0000256" key="4">
    <source>
        <dbReference type="ARBA" id="ARBA00022605"/>
    </source>
</evidence>
<keyword evidence="7" id="KW-0057">Aromatic amino acid biosynthesis</keyword>
<dbReference type="Pfam" id="PF00218">
    <property type="entry name" value="IGPS"/>
    <property type="match status" value="1"/>
</dbReference>
<accession>A0A645C2N6</accession>
<evidence type="ECO:0000256" key="5">
    <source>
        <dbReference type="ARBA" id="ARBA00022793"/>
    </source>
</evidence>
<proteinExistence type="predicted"/>
<evidence type="ECO:0000256" key="1">
    <source>
        <dbReference type="ARBA" id="ARBA00001633"/>
    </source>
</evidence>